<dbReference type="RefSeq" id="WP_007779309.1">
    <property type="nucleotide sequence ID" value="NZ_CM001441.1"/>
</dbReference>
<protein>
    <submittedName>
        <fullName evidence="1">Uncharacterized protein</fullName>
    </submittedName>
</protein>
<proteinExistence type="predicted"/>
<dbReference type="AlphaFoldDB" id="H5Y1S0"/>
<name>H5Y1S0_9FIRM</name>
<dbReference type="STRING" id="768710.DesyoDRAFT_0643"/>
<keyword evidence="2" id="KW-1185">Reference proteome</keyword>
<reference evidence="1 2" key="1">
    <citation type="submission" date="2011-11" db="EMBL/GenBank/DDBJ databases">
        <title>The Noncontiguous Finished genome of Desulfosporosinus youngiae DSM 17734.</title>
        <authorList>
            <consortium name="US DOE Joint Genome Institute (JGI-PGF)"/>
            <person name="Lucas S."/>
            <person name="Han J."/>
            <person name="Lapidus A."/>
            <person name="Cheng J.-F."/>
            <person name="Goodwin L."/>
            <person name="Pitluck S."/>
            <person name="Peters L."/>
            <person name="Ovchinnikova G."/>
            <person name="Lu M."/>
            <person name="Land M.L."/>
            <person name="Hauser L."/>
            <person name="Pester M."/>
            <person name="Spring S."/>
            <person name="Ollivier B."/>
            <person name="Rattei T."/>
            <person name="Klenk H.-P."/>
            <person name="Wagner M."/>
            <person name="Loy A."/>
            <person name="Woyke T.J."/>
        </authorList>
    </citation>
    <scope>NUCLEOTIDE SEQUENCE [LARGE SCALE GENOMIC DNA]</scope>
    <source>
        <strain evidence="1 2">DSM 17734</strain>
    </source>
</reference>
<dbReference type="Proteomes" id="UP000005104">
    <property type="component" value="Chromosome"/>
</dbReference>
<gene>
    <name evidence="1" type="ORF">DesyoDRAFT_0643</name>
</gene>
<dbReference type="HOGENOM" id="CLU_3182948_0_0_9"/>
<organism evidence="1 2">
    <name type="scientific">Desulfosporosinus youngiae DSM 17734</name>
    <dbReference type="NCBI Taxonomy" id="768710"/>
    <lineage>
        <taxon>Bacteria</taxon>
        <taxon>Bacillati</taxon>
        <taxon>Bacillota</taxon>
        <taxon>Clostridia</taxon>
        <taxon>Eubacteriales</taxon>
        <taxon>Desulfitobacteriaceae</taxon>
        <taxon>Desulfosporosinus</taxon>
    </lineage>
</organism>
<accession>H5Y1S0</accession>
<dbReference type="EMBL" id="CM001441">
    <property type="protein sequence ID" value="EHQ87823.1"/>
    <property type="molecule type" value="Genomic_DNA"/>
</dbReference>
<evidence type="ECO:0000313" key="2">
    <source>
        <dbReference type="Proteomes" id="UP000005104"/>
    </source>
</evidence>
<sequence>MIALKCYHEPRSLVILAMLDWPSTIKSSKAVQLLDFSQGTPMQCVY</sequence>
<evidence type="ECO:0000313" key="1">
    <source>
        <dbReference type="EMBL" id="EHQ87823.1"/>
    </source>
</evidence>